<dbReference type="PANTHER" id="PTHR34322:SF2">
    <property type="entry name" value="TRANSPOSASE IS200-LIKE DOMAIN-CONTAINING PROTEIN"/>
    <property type="match status" value="1"/>
</dbReference>
<dbReference type="Proteomes" id="UP000178606">
    <property type="component" value="Unassembled WGS sequence"/>
</dbReference>
<proteinExistence type="predicted"/>
<dbReference type="GO" id="GO:0003677">
    <property type="term" value="F:DNA binding"/>
    <property type="evidence" value="ECO:0007669"/>
    <property type="project" value="InterPro"/>
</dbReference>
<dbReference type="SUPFAM" id="SSF143422">
    <property type="entry name" value="Transposase IS200-like"/>
    <property type="match status" value="1"/>
</dbReference>
<dbReference type="EMBL" id="MFKF01000061">
    <property type="protein sequence ID" value="OGG55755.1"/>
    <property type="molecule type" value="Genomic_DNA"/>
</dbReference>
<dbReference type="AlphaFoldDB" id="A0A1F6D312"/>
<feature type="domain" description="Transposase IS200-like" evidence="1">
    <location>
        <begin position="8"/>
        <end position="138"/>
    </location>
</feature>
<name>A0A1F6D312_HANXR</name>
<accession>A0A1F6D312</accession>
<reference evidence="2 3" key="1">
    <citation type="journal article" date="2016" name="Nat. Commun.">
        <title>Thousands of microbial genomes shed light on interconnected biogeochemical processes in an aquifer system.</title>
        <authorList>
            <person name="Anantharaman K."/>
            <person name="Brown C.T."/>
            <person name="Hug L.A."/>
            <person name="Sharon I."/>
            <person name="Castelle C.J."/>
            <person name="Probst A.J."/>
            <person name="Thomas B.C."/>
            <person name="Singh A."/>
            <person name="Wilkins M.J."/>
            <person name="Karaoz U."/>
            <person name="Brodie E.L."/>
            <person name="Williams K.H."/>
            <person name="Hubbard S.S."/>
            <person name="Banfield J.F."/>
        </authorList>
    </citation>
    <scope>NUCLEOTIDE SEQUENCE [LARGE SCALE GENOMIC DNA]</scope>
    <source>
        <strain evidence="3">RIFCSPLOWO2_12_FULL_64_10</strain>
    </source>
</reference>
<comment type="caution">
    <text evidence="2">The sequence shown here is derived from an EMBL/GenBank/DDBJ whole genome shotgun (WGS) entry which is preliminary data.</text>
</comment>
<organism evidence="2 3">
    <name type="scientific">Handelsmanbacteria sp. (strain RIFCSPLOWO2_12_FULL_64_10)</name>
    <dbReference type="NCBI Taxonomy" id="1817868"/>
    <lineage>
        <taxon>Bacteria</taxon>
        <taxon>Candidatus Handelsmaniibacteriota</taxon>
    </lineage>
</organism>
<dbReference type="SMART" id="SM01321">
    <property type="entry name" value="Y1_Tnp"/>
    <property type="match status" value="1"/>
</dbReference>
<dbReference type="GO" id="GO:0004803">
    <property type="term" value="F:transposase activity"/>
    <property type="evidence" value="ECO:0007669"/>
    <property type="project" value="InterPro"/>
</dbReference>
<evidence type="ECO:0000313" key="3">
    <source>
        <dbReference type="Proteomes" id="UP000178606"/>
    </source>
</evidence>
<protein>
    <recommendedName>
        <fullName evidence="1">Transposase IS200-like domain-containing protein</fullName>
    </recommendedName>
</protein>
<evidence type="ECO:0000259" key="1">
    <source>
        <dbReference type="SMART" id="SM01321"/>
    </source>
</evidence>
<dbReference type="InterPro" id="IPR036515">
    <property type="entry name" value="Transposase_17_sf"/>
</dbReference>
<dbReference type="InterPro" id="IPR002686">
    <property type="entry name" value="Transposase_17"/>
</dbReference>
<evidence type="ECO:0000313" key="2">
    <source>
        <dbReference type="EMBL" id="OGG55755.1"/>
    </source>
</evidence>
<dbReference type="PANTHER" id="PTHR34322">
    <property type="entry name" value="TRANSPOSASE, Y1_TNP DOMAIN-CONTAINING"/>
    <property type="match status" value="1"/>
</dbReference>
<gene>
    <name evidence="2" type="ORF">A3F84_16495</name>
</gene>
<dbReference type="Gene3D" id="3.30.70.1290">
    <property type="entry name" value="Transposase IS200-like"/>
    <property type="match status" value="1"/>
</dbReference>
<dbReference type="GO" id="GO:0006313">
    <property type="term" value="P:DNA transposition"/>
    <property type="evidence" value="ECO:0007669"/>
    <property type="project" value="InterPro"/>
</dbReference>
<sequence length="204" mass="23564">MQPVTPLEPGHYYHIYNRGVNRTNIFLEDRNYAYFMQLYAKYIIPVADTFSYCLLRNHFHLLVRIKDEHDLPAGLSGLTPVPKRLSLSQPFSNLFNAYTKAINKAYGRTGALFQRAFGRLPVTSDRYFVALIHYIHCNPQTHGFVNDFREWPYSSYHALLSDKPTQLARTIVLDWFGGLQALRQIHTRPADVSSIRTLIGEDEA</sequence>